<dbReference type="EMBL" id="KZ805626">
    <property type="protein sequence ID" value="PVH92987.1"/>
    <property type="molecule type" value="Genomic_DNA"/>
</dbReference>
<accession>A0A2V1D4L4</accession>
<dbReference type="SUPFAM" id="SSF52047">
    <property type="entry name" value="RNI-like"/>
    <property type="match status" value="1"/>
</dbReference>
<feature type="non-terminal residue" evidence="1">
    <location>
        <position position="1"/>
    </location>
</feature>
<name>A0A2V1D4L4_9PLEO</name>
<evidence type="ECO:0000313" key="1">
    <source>
        <dbReference type="EMBL" id="PVH92987.1"/>
    </source>
</evidence>
<proteinExistence type="predicted"/>
<organism evidence="1 2">
    <name type="scientific">Periconia macrospinosa</name>
    <dbReference type="NCBI Taxonomy" id="97972"/>
    <lineage>
        <taxon>Eukaryota</taxon>
        <taxon>Fungi</taxon>
        <taxon>Dikarya</taxon>
        <taxon>Ascomycota</taxon>
        <taxon>Pezizomycotina</taxon>
        <taxon>Dothideomycetes</taxon>
        <taxon>Pleosporomycetidae</taxon>
        <taxon>Pleosporales</taxon>
        <taxon>Massarineae</taxon>
        <taxon>Periconiaceae</taxon>
        <taxon>Periconia</taxon>
    </lineage>
</organism>
<reference evidence="1 2" key="1">
    <citation type="journal article" date="2018" name="Sci. Rep.">
        <title>Comparative genomics provides insights into the lifestyle and reveals functional heterogeneity of dark septate endophytic fungi.</title>
        <authorList>
            <person name="Knapp D.G."/>
            <person name="Nemeth J.B."/>
            <person name="Barry K."/>
            <person name="Hainaut M."/>
            <person name="Henrissat B."/>
            <person name="Johnson J."/>
            <person name="Kuo A."/>
            <person name="Lim J.H.P."/>
            <person name="Lipzen A."/>
            <person name="Nolan M."/>
            <person name="Ohm R.A."/>
            <person name="Tamas L."/>
            <person name="Grigoriev I.V."/>
            <person name="Spatafora J.W."/>
            <person name="Nagy L.G."/>
            <person name="Kovacs G.M."/>
        </authorList>
    </citation>
    <scope>NUCLEOTIDE SEQUENCE [LARGE SCALE GENOMIC DNA]</scope>
    <source>
        <strain evidence="1 2">DSE2036</strain>
    </source>
</reference>
<sequence>VRSILELPPQSTIRMFPALQVLSLSGLSLESAAKEMAYAFDFGSLRSLKVRFCFGWEEFLLCGSCLNRPIRLKCLEIQSTISQEVSVERSISEFLRSFHGLEQLAISTGSPAWILEIWRAALHHKSTLKAFTHHQRDINTDEDSPSFEEECDNPDLSLTLPLTGLDLEFLGLCCDPELLVFKP</sequence>
<dbReference type="Proteomes" id="UP000244855">
    <property type="component" value="Unassembled WGS sequence"/>
</dbReference>
<dbReference type="OrthoDB" id="3785457at2759"/>
<gene>
    <name evidence="1" type="ORF">DM02DRAFT_619586</name>
</gene>
<evidence type="ECO:0008006" key="3">
    <source>
        <dbReference type="Google" id="ProtNLM"/>
    </source>
</evidence>
<keyword evidence="2" id="KW-1185">Reference proteome</keyword>
<dbReference type="STRING" id="97972.A0A2V1D4L4"/>
<protein>
    <recommendedName>
        <fullName evidence="3">F-box domain-containing protein</fullName>
    </recommendedName>
</protein>
<evidence type="ECO:0000313" key="2">
    <source>
        <dbReference type="Proteomes" id="UP000244855"/>
    </source>
</evidence>
<dbReference type="AlphaFoldDB" id="A0A2V1D4L4"/>